<protein>
    <submittedName>
        <fullName evidence="1">OLC1v1031227C1</fullName>
    </submittedName>
</protein>
<name>A0AAV1CI08_OLDCO</name>
<keyword evidence="2" id="KW-1185">Reference proteome</keyword>
<dbReference type="GO" id="GO:0046621">
    <property type="term" value="P:negative regulation of organ growth"/>
    <property type="evidence" value="ECO:0007669"/>
    <property type="project" value="InterPro"/>
</dbReference>
<dbReference type="GO" id="GO:0010997">
    <property type="term" value="F:anaphase-promoting complex binding"/>
    <property type="evidence" value="ECO:0007669"/>
    <property type="project" value="InterPro"/>
</dbReference>
<evidence type="ECO:0000313" key="2">
    <source>
        <dbReference type="Proteomes" id="UP001161247"/>
    </source>
</evidence>
<reference evidence="1" key="1">
    <citation type="submission" date="2023-03" db="EMBL/GenBank/DDBJ databases">
        <authorList>
            <person name="Julca I."/>
        </authorList>
    </citation>
    <scope>NUCLEOTIDE SEQUENCE</scope>
</reference>
<dbReference type="Proteomes" id="UP001161247">
    <property type="component" value="Chromosome 2"/>
</dbReference>
<dbReference type="PANTHER" id="PTHR37387">
    <property type="entry name" value="PROTEIN SAMBA"/>
    <property type="match status" value="1"/>
</dbReference>
<dbReference type="AlphaFoldDB" id="A0AAV1CI08"/>
<dbReference type="PANTHER" id="PTHR37387:SF1">
    <property type="entry name" value="PROTEIN SAMBA"/>
    <property type="match status" value="1"/>
</dbReference>
<organism evidence="1 2">
    <name type="scientific">Oldenlandia corymbosa var. corymbosa</name>
    <dbReference type="NCBI Taxonomy" id="529605"/>
    <lineage>
        <taxon>Eukaryota</taxon>
        <taxon>Viridiplantae</taxon>
        <taxon>Streptophyta</taxon>
        <taxon>Embryophyta</taxon>
        <taxon>Tracheophyta</taxon>
        <taxon>Spermatophyta</taxon>
        <taxon>Magnoliopsida</taxon>
        <taxon>eudicotyledons</taxon>
        <taxon>Gunneridae</taxon>
        <taxon>Pentapetalae</taxon>
        <taxon>asterids</taxon>
        <taxon>lamiids</taxon>
        <taxon>Gentianales</taxon>
        <taxon>Rubiaceae</taxon>
        <taxon>Rubioideae</taxon>
        <taxon>Spermacoceae</taxon>
        <taxon>Hedyotis-Oldenlandia complex</taxon>
        <taxon>Oldenlandia</taxon>
    </lineage>
</organism>
<gene>
    <name evidence="1" type="ORF">OLC1_LOCUS6311</name>
</gene>
<dbReference type="EMBL" id="OX459119">
    <property type="protein sequence ID" value="CAI9095306.1"/>
    <property type="molecule type" value="Genomic_DNA"/>
</dbReference>
<accession>A0AAV1CI08</accession>
<sequence>MEGLDLNVRIDSNSSEKGCDYDGEGVANVVEDVADWEGLLNSYNDLEEINDVDHVASSIVLSDDRSLVEFDDRVSESMKGNLIIFTHERTKWECGDERTKWECGDANNLLDLSFWLKARAKIAKSSISSIAIPTATASSLAGVDDYHFPADLIFVQDRKDEALAVLKSELVAALNKEVKSLDEHGWMFEGPGSRIHLISKPGGFLQKKHLGNSRHHQLPPSK</sequence>
<dbReference type="InterPro" id="IPR037547">
    <property type="entry name" value="SAMBA"/>
</dbReference>
<evidence type="ECO:0000313" key="1">
    <source>
        <dbReference type="EMBL" id="CAI9095306.1"/>
    </source>
</evidence>
<proteinExistence type="predicted"/>